<gene>
    <name evidence="2" type="ORF">WMSIL1_LOCUS7575</name>
</gene>
<dbReference type="EMBL" id="CABIJS010000277">
    <property type="protein sequence ID" value="VUZ48183.1"/>
    <property type="molecule type" value="Genomic_DNA"/>
</dbReference>
<dbReference type="Proteomes" id="UP000321570">
    <property type="component" value="Unassembled WGS sequence"/>
</dbReference>
<dbReference type="AlphaFoldDB" id="A0A564YND3"/>
<feature type="compositionally biased region" description="Basic and acidic residues" evidence="1">
    <location>
        <begin position="56"/>
        <end position="68"/>
    </location>
</feature>
<sequence>MPGDKNFRHRVSRALEYWSGFTFSQNSLKGKIPVQAFPVSKMNLTIHKTGPSTTEDLNKEGVDGKQSDKLISAQRNSIEDI</sequence>
<reference evidence="2 3" key="1">
    <citation type="submission" date="2019-07" db="EMBL/GenBank/DDBJ databases">
        <authorList>
            <person name="Jastrzebski P J."/>
            <person name="Paukszto L."/>
            <person name="Jastrzebski P J."/>
        </authorList>
    </citation>
    <scope>NUCLEOTIDE SEQUENCE [LARGE SCALE GENOMIC DNA]</scope>
    <source>
        <strain evidence="2 3">WMS-il1</strain>
    </source>
</reference>
<feature type="region of interest" description="Disordered" evidence="1">
    <location>
        <begin position="48"/>
        <end position="81"/>
    </location>
</feature>
<protein>
    <submittedName>
        <fullName evidence="2">Uncharacterized protein</fullName>
    </submittedName>
</protein>
<accession>A0A564YND3</accession>
<proteinExistence type="predicted"/>
<evidence type="ECO:0000256" key="1">
    <source>
        <dbReference type="SAM" id="MobiDB-lite"/>
    </source>
</evidence>
<feature type="non-terminal residue" evidence="2">
    <location>
        <position position="81"/>
    </location>
</feature>
<evidence type="ECO:0000313" key="3">
    <source>
        <dbReference type="Proteomes" id="UP000321570"/>
    </source>
</evidence>
<name>A0A564YND3_HYMDI</name>
<keyword evidence="3" id="KW-1185">Reference proteome</keyword>
<organism evidence="2 3">
    <name type="scientific">Hymenolepis diminuta</name>
    <name type="common">Rat tapeworm</name>
    <dbReference type="NCBI Taxonomy" id="6216"/>
    <lineage>
        <taxon>Eukaryota</taxon>
        <taxon>Metazoa</taxon>
        <taxon>Spiralia</taxon>
        <taxon>Lophotrochozoa</taxon>
        <taxon>Platyhelminthes</taxon>
        <taxon>Cestoda</taxon>
        <taxon>Eucestoda</taxon>
        <taxon>Cyclophyllidea</taxon>
        <taxon>Hymenolepididae</taxon>
        <taxon>Hymenolepis</taxon>
    </lineage>
</organism>
<evidence type="ECO:0000313" key="2">
    <source>
        <dbReference type="EMBL" id="VUZ48183.1"/>
    </source>
</evidence>